<proteinExistence type="predicted"/>
<feature type="transmembrane region" description="Helical" evidence="1">
    <location>
        <begin position="97"/>
        <end position="115"/>
    </location>
</feature>
<keyword evidence="1" id="KW-1133">Transmembrane helix</keyword>
<dbReference type="EMBL" id="QGTD01000005">
    <property type="protein sequence ID" value="PWU69289.1"/>
    <property type="molecule type" value="Genomic_DNA"/>
</dbReference>
<keyword evidence="1" id="KW-0472">Membrane</keyword>
<evidence type="ECO:0000313" key="2">
    <source>
        <dbReference type="EMBL" id="PWU69289.1"/>
    </source>
</evidence>
<keyword evidence="3" id="KW-1185">Reference proteome</keyword>
<feature type="transmembrane region" description="Helical" evidence="1">
    <location>
        <begin position="198"/>
        <end position="216"/>
    </location>
</feature>
<accession>A0A317L6B0</accession>
<evidence type="ECO:0000313" key="3">
    <source>
        <dbReference type="Proteomes" id="UP000245624"/>
    </source>
</evidence>
<keyword evidence="1" id="KW-0812">Transmembrane</keyword>
<evidence type="ECO:0000256" key="1">
    <source>
        <dbReference type="SAM" id="Phobius"/>
    </source>
</evidence>
<feature type="transmembrane region" description="Helical" evidence="1">
    <location>
        <begin position="73"/>
        <end position="91"/>
    </location>
</feature>
<feature type="transmembrane region" description="Helical" evidence="1">
    <location>
        <begin position="276"/>
        <end position="297"/>
    </location>
</feature>
<protein>
    <recommendedName>
        <fullName evidence="4">DUF4129 domain-containing protein</fullName>
    </recommendedName>
</protein>
<dbReference type="AlphaFoldDB" id="A0A317L6B0"/>
<feature type="transmembrane region" description="Helical" evidence="1">
    <location>
        <begin position="127"/>
        <end position="146"/>
    </location>
</feature>
<sequence length="444" mass="52172">MREKWVKKMLAKEKNLLPLCWHGLVEYLALFPFVLLIGVLIHRQEFIFPWLLSLYVLLTLTAIIRTLLKQKRVLSIVLASTIAVLLTILIGQSLFSYIGSFIVTIVVAFRGVQHGENEWEDILPSRFLWAIGLPSYFVAYLAFHYFASLTPFKGLLTIFGVSFIICLLFITNQQHLQRESLAKGKHKPNQDMKKMNDLFIIITILFVLAITNLHIIQSALYNGTRSIIGFFIWFASLFSNEEEIIREEKQESSMTPMLPEEEPKDPSFFAELMEQIMIILGFVLIVFLLLLFLAIFIKKVRRAIKTVLLKLWQIITQVFSRRKTDEISTDYSDEKQSLFNWKDWRKTKQEEFQEAITRIVKRNPKFEQLSPAEKARFLYKEIATELKRQHKWRHSMTAHEVLQNAEQNEQLARLRELYDDARYGKDKLDKTMETELNSIWKTIK</sequence>
<gene>
    <name evidence="2" type="ORF">DLJ74_04695</name>
</gene>
<comment type="caution">
    <text evidence="2">The sequence shown here is derived from an EMBL/GenBank/DDBJ whole genome shotgun (WGS) entry which is preliminary data.</text>
</comment>
<dbReference type="Proteomes" id="UP000245624">
    <property type="component" value="Unassembled WGS sequence"/>
</dbReference>
<name>A0A317L6B0_9BACI</name>
<evidence type="ECO:0008006" key="4">
    <source>
        <dbReference type="Google" id="ProtNLM"/>
    </source>
</evidence>
<organism evidence="2 3">
    <name type="scientific">Gracilibacillus dipsosauri</name>
    <dbReference type="NCBI Taxonomy" id="178340"/>
    <lineage>
        <taxon>Bacteria</taxon>
        <taxon>Bacillati</taxon>
        <taxon>Bacillota</taxon>
        <taxon>Bacilli</taxon>
        <taxon>Bacillales</taxon>
        <taxon>Bacillaceae</taxon>
        <taxon>Gracilibacillus</taxon>
    </lineage>
</organism>
<dbReference type="OrthoDB" id="2965879at2"/>
<feature type="transmembrane region" description="Helical" evidence="1">
    <location>
        <begin position="21"/>
        <end position="41"/>
    </location>
</feature>
<feature type="transmembrane region" description="Helical" evidence="1">
    <location>
        <begin position="47"/>
        <end position="68"/>
    </location>
</feature>
<feature type="transmembrane region" description="Helical" evidence="1">
    <location>
        <begin position="152"/>
        <end position="170"/>
    </location>
</feature>
<reference evidence="2 3" key="1">
    <citation type="submission" date="2018-05" db="EMBL/GenBank/DDBJ databases">
        <title>Genomic analysis of Gracilibacillus dipsosauri DD1 reveals novel features of a salt-tolerant amylase.</title>
        <authorList>
            <person name="Deutch C.E."/>
            <person name="Yang S."/>
        </authorList>
    </citation>
    <scope>NUCLEOTIDE SEQUENCE [LARGE SCALE GENOMIC DNA]</scope>
    <source>
        <strain evidence="2 3">DD1</strain>
    </source>
</reference>